<reference evidence="2 3" key="1">
    <citation type="submission" date="2020-01" db="EMBL/GenBank/DDBJ databases">
        <authorList>
            <person name="Rodrigo-Torres L."/>
            <person name="Arahal R. D."/>
            <person name="Lucena T."/>
        </authorList>
    </citation>
    <scope>NUCLEOTIDE SEQUENCE [LARGE SCALE GENOMIC DNA]</scope>
    <source>
        <strain evidence="2 3">CECT 9293</strain>
    </source>
</reference>
<dbReference type="EMBL" id="CACVBR010000023">
    <property type="protein sequence ID" value="CAA7196415.1"/>
    <property type="molecule type" value="Genomic_DNA"/>
</dbReference>
<dbReference type="Pfam" id="PF14028">
    <property type="entry name" value="Lant_dehydr_C"/>
    <property type="match status" value="1"/>
</dbReference>
<name>A0A6N4X5W8_9FLAO</name>
<dbReference type="Proteomes" id="UP000445144">
    <property type="component" value="Unassembled WGS sequence"/>
</dbReference>
<evidence type="ECO:0000313" key="3">
    <source>
        <dbReference type="Proteomes" id="UP000445144"/>
    </source>
</evidence>
<evidence type="ECO:0000313" key="2">
    <source>
        <dbReference type="EMBL" id="CAA7196415.1"/>
    </source>
</evidence>
<dbReference type="NCBIfam" id="TIGR03891">
    <property type="entry name" value="thiopep_ocin"/>
    <property type="match status" value="1"/>
</dbReference>
<proteinExistence type="predicted"/>
<gene>
    <name evidence="2" type="primary">nisB_4</name>
    <name evidence="2" type="ORF">CHRY9293_02509</name>
</gene>
<accession>A0A6N4X5W8</accession>
<organism evidence="2 3">
    <name type="scientific">Chryseobacterium potabilaquae</name>
    <dbReference type="NCBI Taxonomy" id="2675057"/>
    <lineage>
        <taxon>Bacteria</taxon>
        <taxon>Pseudomonadati</taxon>
        <taxon>Bacteroidota</taxon>
        <taxon>Flavobacteriia</taxon>
        <taxon>Flavobacteriales</taxon>
        <taxon>Weeksellaceae</taxon>
        <taxon>Chryseobacterium group</taxon>
        <taxon>Chryseobacterium</taxon>
    </lineage>
</organism>
<dbReference type="InterPro" id="IPR023809">
    <property type="entry name" value="Thiopep_bacteriocin_synth_dom"/>
</dbReference>
<evidence type="ECO:0000259" key="1">
    <source>
        <dbReference type="Pfam" id="PF14028"/>
    </source>
</evidence>
<feature type="domain" description="Thiopeptide-type bacteriocin biosynthesis" evidence="1">
    <location>
        <begin position="12"/>
        <end position="273"/>
    </location>
</feature>
<protein>
    <submittedName>
        <fullName evidence="2">Nisin biosynthesis protein NisB</fullName>
    </submittedName>
</protein>
<sequence length="288" mass="34932">MLERKFTLGSEWLYLKIYTGIKTADSILEECIQPLKEYFQENNYISKWFFIRYNDPKPHLRVRFKLNNCLHYEEVLVKINDALQEYIKSGEISNILVDTYIREMERYGQNTMEDSEALFYGNSEFTLDCLHYDDEEKIIITLFYIDEILNRLALPMSEKLEWIRIFNTAFKKEFNADKKLNSQLDKKYRDFKTKFLEFIHSEEFSEERYAIVSHIEENNLVLQNILLHHKNRSLGMSLSSFFQSVFHMNINRLFVSNQRVFEMVIYDYLLRYYKTLNFSHKTIEIYEI</sequence>
<keyword evidence="3" id="KW-1185">Reference proteome</keyword>
<dbReference type="AlphaFoldDB" id="A0A6N4X5W8"/>